<dbReference type="PIR" id="G90554">
    <property type="entry name" value="G90554"/>
</dbReference>
<evidence type="ECO:0000313" key="6">
    <source>
        <dbReference type="Proteomes" id="UP000000528"/>
    </source>
</evidence>
<comment type="similarity">
    <text evidence="2">Belongs to the bacterial solute-binding protein 2 family.</text>
</comment>
<protein>
    <submittedName>
        <fullName evidence="5">p46-LIKE (Mycoplasma hyorhinis) LIPOPROTEIN</fullName>
    </submittedName>
</protein>
<accession>Q98QL8</accession>
<evidence type="ECO:0000259" key="4">
    <source>
        <dbReference type="Pfam" id="PF13407"/>
    </source>
</evidence>
<dbReference type="HOGENOM" id="CLU_612270_0_0_14"/>
<sequence>MKWVYMKINKKLFVLSLSLATLSLPLVAISCGVGSGSTASTYKLVSSPEQPAKAVSEKISDGSIVITVTDPENQRWVETKKQLDAYSKTNGFEHISSNHVKAQAEQNSFVDAELAKTGNNKPKVVLMGAADSGNATQAIESTTNAQAQFIAVDRFIHKISNNYNWYVAFNNYTVGQLQGLALISGIYGKQGEPFKTLEEAKTYVMANKLASEKGFVALAGAPEDNNSHLFFKGAMDVITAIMKIDSNLKYFGEGEGADVFNRLSGDSKPTDQELTSAITSHFRVVAQANWNYSQGKQFLDTLFAKSTFDSRKNNLAAVLAPNDEMAQQAAITSIEQKGLDPKKIYITGQDSNQPSLRSIDNETGQNMTISKEDWKIAAISTALAYYIVKNPKQSSETDEVYNKKVEAYLKEQYPNIPFQISRTEYVAKESESNKKEINSVLLTPTLVTKANFSKVFKKES</sequence>
<dbReference type="Proteomes" id="UP000000528">
    <property type="component" value="Chromosome"/>
</dbReference>
<dbReference type="EMBL" id="AL445564">
    <property type="protein sequence ID" value="CAC13516.1"/>
    <property type="molecule type" value="Genomic_DNA"/>
</dbReference>
<dbReference type="InterPro" id="IPR025997">
    <property type="entry name" value="SBP_2_dom"/>
</dbReference>
<dbReference type="AlphaFoldDB" id="Q98QL8"/>
<evidence type="ECO:0000256" key="3">
    <source>
        <dbReference type="ARBA" id="ARBA00022729"/>
    </source>
</evidence>
<organism evidence="6">
    <name type="scientific">Mycoplasmopsis pulmonis (strain UAB CTIP)</name>
    <name type="common">Mycoplasma pulmonis</name>
    <dbReference type="NCBI Taxonomy" id="272635"/>
    <lineage>
        <taxon>Bacteria</taxon>
        <taxon>Bacillati</taxon>
        <taxon>Mycoplasmatota</taxon>
        <taxon>Mycoplasmoidales</taxon>
        <taxon>Metamycoplasmataceae</taxon>
        <taxon>Mycoplasmopsis</taxon>
    </lineage>
</organism>
<gene>
    <name evidence="5" type="ordered locus">MYPU_3430</name>
</gene>
<comment type="subcellular location">
    <subcellularLocation>
        <location evidence="1">Cell envelope</location>
    </subcellularLocation>
</comment>
<dbReference type="PANTHER" id="PTHR46847">
    <property type="entry name" value="D-ALLOSE-BINDING PERIPLASMIC PROTEIN-RELATED"/>
    <property type="match status" value="1"/>
</dbReference>
<name>Q98QL8_MYCPU</name>
<dbReference type="PANTHER" id="PTHR46847:SF1">
    <property type="entry name" value="D-ALLOSE-BINDING PERIPLASMIC PROTEIN-RELATED"/>
    <property type="match status" value="1"/>
</dbReference>
<dbReference type="eggNOG" id="COG4213">
    <property type="taxonomic scope" value="Bacteria"/>
</dbReference>
<dbReference type="GO" id="GO:0030246">
    <property type="term" value="F:carbohydrate binding"/>
    <property type="evidence" value="ECO:0007669"/>
    <property type="project" value="UniProtKB-ARBA"/>
</dbReference>
<dbReference type="GO" id="GO:0030313">
    <property type="term" value="C:cell envelope"/>
    <property type="evidence" value="ECO:0007669"/>
    <property type="project" value="UniProtKB-SubCell"/>
</dbReference>
<dbReference type="PROSITE" id="PS51257">
    <property type="entry name" value="PROKAR_LIPOPROTEIN"/>
    <property type="match status" value="1"/>
</dbReference>
<dbReference type="SUPFAM" id="SSF53822">
    <property type="entry name" value="Periplasmic binding protein-like I"/>
    <property type="match status" value="1"/>
</dbReference>
<evidence type="ECO:0000256" key="1">
    <source>
        <dbReference type="ARBA" id="ARBA00004196"/>
    </source>
</evidence>
<dbReference type="STRING" id="272635.gene:17576934"/>
<keyword evidence="5" id="KW-0449">Lipoprotein</keyword>
<dbReference type="Pfam" id="PF13407">
    <property type="entry name" value="Peripla_BP_4"/>
    <property type="match status" value="1"/>
</dbReference>
<keyword evidence="3" id="KW-0732">Signal</keyword>
<dbReference type="InterPro" id="IPR028082">
    <property type="entry name" value="Peripla_BP_I"/>
</dbReference>
<feature type="domain" description="Periplasmic binding protein" evidence="4">
    <location>
        <begin position="64"/>
        <end position="390"/>
    </location>
</feature>
<evidence type="ECO:0000256" key="2">
    <source>
        <dbReference type="ARBA" id="ARBA00007639"/>
    </source>
</evidence>
<keyword evidence="6" id="KW-1185">Reference proteome</keyword>
<dbReference type="KEGG" id="mpu:MYPU_3430"/>
<proteinExistence type="inferred from homology"/>
<reference evidence="5 6" key="1">
    <citation type="journal article" date="2001" name="Nucleic Acids Res.">
        <title>The complete genome sequence of the murine respiratory pathogen Mycoplasma pulmonis.</title>
        <authorList>
            <person name="Chambaud I."/>
            <person name="Heilig R."/>
            <person name="Ferris S."/>
            <person name="Barbe V."/>
            <person name="Samson D."/>
            <person name="Galisson F."/>
            <person name="Moszer I."/>
            <person name="Dybvig K."/>
            <person name="Wroblewski H."/>
            <person name="Viari A."/>
            <person name="Rocha E.P.C."/>
            <person name="Blanchard A."/>
        </authorList>
    </citation>
    <scope>NUCLEOTIDE SEQUENCE [LARGE SCALE GENOMIC DNA]</scope>
    <source>
        <strain evidence="5 6">UAB CTIP</strain>
    </source>
</reference>
<evidence type="ECO:0000313" key="5">
    <source>
        <dbReference type="EMBL" id="CAC13516.1"/>
    </source>
</evidence>
<dbReference type="Gene3D" id="3.40.50.2300">
    <property type="match status" value="2"/>
</dbReference>